<dbReference type="PANTHER" id="PTHR39477">
    <property type="entry name" value="CHROMOSOME 8, WHOLE GENOME SHOTGUN SEQUENCE"/>
    <property type="match status" value="1"/>
</dbReference>
<dbReference type="Proteomes" id="UP000605846">
    <property type="component" value="Unassembled WGS sequence"/>
</dbReference>
<feature type="region of interest" description="Disordered" evidence="1">
    <location>
        <begin position="1"/>
        <end position="67"/>
    </location>
</feature>
<evidence type="ECO:0000313" key="4">
    <source>
        <dbReference type="Proteomes" id="UP000605846"/>
    </source>
</evidence>
<proteinExistence type="predicted"/>
<dbReference type="OrthoDB" id="2290255at2759"/>
<name>A0A8H7BXV1_9FUNG</name>
<dbReference type="AlphaFoldDB" id="A0A8H7BXV1"/>
<reference evidence="3" key="1">
    <citation type="submission" date="2020-01" db="EMBL/GenBank/DDBJ databases">
        <title>Genome Sequencing of Three Apophysomyces-Like Fungal Strains Confirms a Novel Fungal Genus in the Mucoromycota with divergent Burkholderia-like Endosymbiotic Bacteria.</title>
        <authorList>
            <person name="Stajich J.E."/>
            <person name="Macias A.M."/>
            <person name="Carter-House D."/>
            <person name="Lovett B."/>
            <person name="Kasson L.R."/>
            <person name="Berry K."/>
            <person name="Grigoriev I."/>
            <person name="Chang Y."/>
            <person name="Spatafora J."/>
            <person name="Kasson M.T."/>
        </authorList>
    </citation>
    <scope>NUCLEOTIDE SEQUENCE</scope>
    <source>
        <strain evidence="3">NRRL A-21654</strain>
    </source>
</reference>
<dbReference type="InterPro" id="IPR056138">
    <property type="entry name" value="DUF7721"/>
</dbReference>
<organism evidence="3 4">
    <name type="scientific">Apophysomyces ossiformis</name>
    <dbReference type="NCBI Taxonomy" id="679940"/>
    <lineage>
        <taxon>Eukaryota</taxon>
        <taxon>Fungi</taxon>
        <taxon>Fungi incertae sedis</taxon>
        <taxon>Mucoromycota</taxon>
        <taxon>Mucoromycotina</taxon>
        <taxon>Mucoromycetes</taxon>
        <taxon>Mucorales</taxon>
        <taxon>Mucorineae</taxon>
        <taxon>Mucoraceae</taxon>
        <taxon>Apophysomyces</taxon>
    </lineage>
</organism>
<gene>
    <name evidence="3" type="ORF">EC973_002551</name>
</gene>
<evidence type="ECO:0000259" key="2">
    <source>
        <dbReference type="Pfam" id="PF24845"/>
    </source>
</evidence>
<comment type="caution">
    <text evidence="3">The sequence shown here is derived from an EMBL/GenBank/DDBJ whole genome shotgun (WGS) entry which is preliminary data.</text>
</comment>
<accession>A0A8H7BXV1</accession>
<evidence type="ECO:0000256" key="1">
    <source>
        <dbReference type="SAM" id="MobiDB-lite"/>
    </source>
</evidence>
<protein>
    <recommendedName>
        <fullName evidence="2">DUF7721 domain-containing protein</fullName>
    </recommendedName>
</protein>
<dbReference type="EMBL" id="JABAYA010000017">
    <property type="protein sequence ID" value="KAF7730307.1"/>
    <property type="molecule type" value="Genomic_DNA"/>
</dbReference>
<sequence>MSGEASSYYGAYQRPNADEAARYAAQHAGRSEEEDHGLFSSILSKFNDDDDDEQAPHRRPVNAEEVEHAAHAHDQIYNQREGAPSEEHSSRDLGSAAALQAFKMFSGGGGSSGGGSSNQLIGMAMGEAMKLFNNQSAGGGKANQAEMLQQAAMTAMQLYMTHQSSKQGGGGSGGGIGALMGMLGGGGGGGSSGGNMAASLLSKFL</sequence>
<keyword evidence="4" id="KW-1185">Reference proteome</keyword>
<dbReference type="Pfam" id="PF24845">
    <property type="entry name" value="DUF7721"/>
    <property type="match status" value="1"/>
</dbReference>
<dbReference type="PANTHER" id="PTHR39477:SF1">
    <property type="entry name" value="BETA-FLANKING PROTEIN"/>
    <property type="match status" value="1"/>
</dbReference>
<evidence type="ECO:0000313" key="3">
    <source>
        <dbReference type="EMBL" id="KAF7730307.1"/>
    </source>
</evidence>
<feature type="domain" description="DUF7721" evidence="2">
    <location>
        <begin position="17"/>
        <end position="109"/>
    </location>
</feature>